<dbReference type="Proteomes" id="UP001190926">
    <property type="component" value="Unassembled WGS sequence"/>
</dbReference>
<dbReference type="PANTHER" id="PTHR10826:SF14">
    <property type="entry name" value="MITOCHONDRIAL GLYCOPROTEIN FAMILY PROTEIN"/>
    <property type="match status" value="1"/>
</dbReference>
<dbReference type="Gene3D" id="3.10.280.10">
    <property type="entry name" value="Mitochondrial glycoprotein"/>
    <property type="match status" value="1"/>
</dbReference>
<dbReference type="Pfam" id="PF02330">
    <property type="entry name" value="MAM33"/>
    <property type="match status" value="1"/>
</dbReference>
<reference evidence="1 2" key="1">
    <citation type="journal article" date="2021" name="Nat. Commun.">
        <title>Incipient diploidization of the medicinal plant Perilla within 10,000 years.</title>
        <authorList>
            <person name="Zhang Y."/>
            <person name="Shen Q."/>
            <person name="Leng L."/>
            <person name="Zhang D."/>
            <person name="Chen S."/>
            <person name="Shi Y."/>
            <person name="Ning Z."/>
            <person name="Chen S."/>
        </authorList>
    </citation>
    <scope>NUCLEOTIDE SEQUENCE [LARGE SCALE GENOMIC DNA]</scope>
    <source>
        <strain evidence="2">cv. PC099</strain>
    </source>
</reference>
<comment type="caution">
    <text evidence="1">The sequence shown here is derived from an EMBL/GenBank/DDBJ whole genome shotgun (WGS) entry which is preliminary data.</text>
</comment>
<sequence>MMLRSLRSSACKSVCSSILRRHSAAAASDALQSQSQSPFESRLRTILRNEIQYQHDYAPPHQPVTEFNRFVVEDRPGQQWITLRSESAEGENIKIEATMFDGSILANQGSECDDEEQQEAIHLHISMLVDIWRKGEETDHDPMEFVCSAWPHSLEIQKVYTLNRLRSPTQPYMGPDIKNVNSKLRTGFYEFLDARGINGDLSRFLHQYMMNKDRIELIQWLGKVQSYFEK</sequence>
<dbReference type="InterPro" id="IPR003428">
    <property type="entry name" value="MAM33"/>
</dbReference>
<evidence type="ECO:0000313" key="2">
    <source>
        <dbReference type="Proteomes" id="UP001190926"/>
    </source>
</evidence>
<gene>
    <name evidence="1" type="ORF">C2S53_020788</name>
</gene>
<dbReference type="SUPFAM" id="SSF54529">
    <property type="entry name" value="Mitochondrial glycoprotein MAM33-like"/>
    <property type="match status" value="1"/>
</dbReference>
<evidence type="ECO:0008006" key="3">
    <source>
        <dbReference type="Google" id="ProtNLM"/>
    </source>
</evidence>
<protein>
    <recommendedName>
        <fullName evidence="3">Mitochondrial glycoprotein</fullName>
    </recommendedName>
</protein>
<name>A0AAD4IQW1_PERFH</name>
<evidence type="ECO:0000313" key="1">
    <source>
        <dbReference type="EMBL" id="KAH6819767.1"/>
    </source>
</evidence>
<dbReference type="InterPro" id="IPR036561">
    <property type="entry name" value="MAM33_sf"/>
</dbReference>
<dbReference type="GO" id="GO:0005759">
    <property type="term" value="C:mitochondrial matrix"/>
    <property type="evidence" value="ECO:0007669"/>
    <property type="project" value="InterPro"/>
</dbReference>
<proteinExistence type="predicted"/>
<accession>A0AAD4IQW1</accession>
<keyword evidence="2" id="KW-1185">Reference proteome</keyword>
<dbReference type="EMBL" id="SDAM02007393">
    <property type="protein sequence ID" value="KAH6819767.1"/>
    <property type="molecule type" value="Genomic_DNA"/>
</dbReference>
<organism evidence="1 2">
    <name type="scientific">Perilla frutescens var. hirtella</name>
    <name type="common">Perilla citriodora</name>
    <name type="synonym">Perilla setoyensis</name>
    <dbReference type="NCBI Taxonomy" id="608512"/>
    <lineage>
        <taxon>Eukaryota</taxon>
        <taxon>Viridiplantae</taxon>
        <taxon>Streptophyta</taxon>
        <taxon>Embryophyta</taxon>
        <taxon>Tracheophyta</taxon>
        <taxon>Spermatophyta</taxon>
        <taxon>Magnoliopsida</taxon>
        <taxon>eudicotyledons</taxon>
        <taxon>Gunneridae</taxon>
        <taxon>Pentapetalae</taxon>
        <taxon>asterids</taxon>
        <taxon>lamiids</taxon>
        <taxon>Lamiales</taxon>
        <taxon>Lamiaceae</taxon>
        <taxon>Nepetoideae</taxon>
        <taxon>Elsholtzieae</taxon>
        <taxon>Perilla</taxon>
    </lineage>
</organism>
<dbReference type="PANTHER" id="PTHR10826">
    <property type="entry name" value="COMPLEMENT COMPONENT 1"/>
    <property type="match status" value="1"/>
</dbReference>
<dbReference type="AlphaFoldDB" id="A0AAD4IQW1"/>